<protein>
    <submittedName>
        <fullName evidence="2">Uncharacterized protein</fullName>
    </submittedName>
</protein>
<dbReference type="Pfam" id="PF20117">
    <property type="entry name" value="DUF6507"/>
    <property type="match status" value="1"/>
</dbReference>
<evidence type="ECO:0000313" key="1">
    <source>
        <dbReference type="EMBL" id="RLP06221.1"/>
    </source>
</evidence>
<name>A0A383S8P0_9ACTN</name>
<dbReference type="AlphaFoldDB" id="A0A383S8P0"/>
<accession>A0A383S8P0</accession>
<dbReference type="Proteomes" id="UP000263928">
    <property type="component" value="Unassembled WGS sequence"/>
</dbReference>
<proteinExistence type="predicted"/>
<sequence>MINGAQVKTVLDSVTTYADQFQAGLSEDKFTDLSNCLTGGATEGSATVNTVTGEVPGAVKDLISSLSDELTTIGNHVQAGILGVASATVSYNQGNEEMAAAFQSEMSAAAQSGDFSFFEQNNVLGT</sequence>
<evidence type="ECO:0000313" key="3">
    <source>
        <dbReference type="Proteomes" id="UP000263928"/>
    </source>
</evidence>
<reference evidence="2" key="1">
    <citation type="submission" date="2018-08" db="EMBL/GenBank/DDBJ databases">
        <authorList>
            <person name="Ferrada E.E."/>
            <person name="Latorre B.A."/>
        </authorList>
    </citation>
    <scope>NUCLEOTIDE SEQUENCE [LARGE SCALE GENOMIC DNA]</scope>
    <source>
        <strain evidence="2">Propionibacterium_australiense1</strain>
    </source>
</reference>
<reference evidence="3" key="2">
    <citation type="submission" date="2018-08" db="EMBL/GenBank/DDBJ databases">
        <authorList>
            <person name="Hornung B."/>
        </authorList>
    </citation>
    <scope>NUCLEOTIDE SEQUENCE [LARGE SCALE GENOMIC DNA]</scope>
</reference>
<dbReference type="EMBL" id="RCIW01000032">
    <property type="protein sequence ID" value="RLP06221.1"/>
    <property type="molecule type" value="Genomic_DNA"/>
</dbReference>
<evidence type="ECO:0000313" key="4">
    <source>
        <dbReference type="Proteomes" id="UP000279336"/>
    </source>
</evidence>
<gene>
    <name evidence="1" type="ORF">D7U36_13150</name>
    <name evidence="2" type="ORF">PROPAUS_2282</name>
</gene>
<dbReference type="InterPro" id="IPR045436">
    <property type="entry name" value="DUF6507"/>
</dbReference>
<dbReference type="EMBL" id="UNQJ01000022">
    <property type="protein sequence ID" value="SYZ34277.1"/>
    <property type="molecule type" value="Genomic_DNA"/>
</dbReference>
<evidence type="ECO:0000313" key="2">
    <source>
        <dbReference type="EMBL" id="SYZ34277.1"/>
    </source>
</evidence>
<reference evidence="1 4" key="3">
    <citation type="submission" date="2018-10" db="EMBL/GenBank/DDBJ databases">
        <title>Propionibacterium australiense Genome Sequencing and Assembly.</title>
        <authorList>
            <person name="Bernier A.-M."/>
            <person name="Bernard K."/>
        </authorList>
    </citation>
    <scope>NUCLEOTIDE SEQUENCE [LARGE SCALE GENOMIC DNA]</scope>
    <source>
        <strain evidence="1 4">NML98A078</strain>
    </source>
</reference>
<dbReference type="Proteomes" id="UP000279336">
    <property type="component" value="Unassembled WGS sequence"/>
</dbReference>
<keyword evidence="3" id="KW-1185">Reference proteome</keyword>
<organism evidence="2 3">
    <name type="scientific">Propionibacterium australiense</name>
    <dbReference type="NCBI Taxonomy" id="119981"/>
    <lineage>
        <taxon>Bacteria</taxon>
        <taxon>Bacillati</taxon>
        <taxon>Actinomycetota</taxon>
        <taxon>Actinomycetes</taxon>
        <taxon>Propionibacteriales</taxon>
        <taxon>Propionibacteriaceae</taxon>
        <taxon>Propionibacterium</taxon>
    </lineage>
</organism>